<dbReference type="InterPro" id="IPR030395">
    <property type="entry name" value="GP_PDE_dom"/>
</dbReference>
<proteinExistence type="predicted"/>
<dbReference type="Gene3D" id="3.20.20.190">
    <property type="entry name" value="Phosphatidylinositol (PI) phosphodiesterase"/>
    <property type="match status" value="1"/>
</dbReference>
<keyword evidence="1" id="KW-1133">Transmembrane helix</keyword>
<feature type="transmembrane region" description="Helical" evidence="1">
    <location>
        <begin position="123"/>
        <end position="147"/>
    </location>
</feature>
<dbReference type="PANTHER" id="PTHR46211:SF8">
    <property type="entry name" value="PHOSPHODIESTERASE"/>
    <property type="match status" value="1"/>
</dbReference>
<organism evidence="3 4">
    <name type="scientific">Abiotrophia defectiva</name>
    <name type="common">Streptococcus defectivus</name>
    <dbReference type="NCBI Taxonomy" id="46125"/>
    <lineage>
        <taxon>Bacteria</taxon>
        <taxon>Bacillati</taxon>
        <taxon>Bacillota</taxon>
        <taxon>Bacilli</taxon>
        <taxon>Lactobacillales</taxon>
        <taxon>Aerococcaceae</taxon>
        <taxon>Abiotrophia</taxon>
    </lineage>
</organism>
<feature type="transmembrane region" description="Helical" evidence="1">
    <location>
        <begin position="220"/>
        <end position="243"/>
    </location>
</feature>
<feature type="transmembrane region" description="Helical" evidence="1">
    <location>
        <begin position="312"/>
        <end position="332"/>
    </location>
</feature>
<dbReference type="PROSITE" id="PS51704">
    <property type="entry name" value="GP_PDE"/>
    <property type="match status" value="1"/>
</dbReference>
<dbReference type="Pfam" id="PF10110">
    <property type="entry name" value="GPDPase_memb"/>
    <property type="match status" value="1"/>
</dbReference>
<feature type="transmembrane region" description="Helical" evidence="1">
    <location>
        <begin position="255"/>
        <end position="276"/>
    </location>
</feature>
<evidence type="ECO:0000313" key="4">
    <source>
        <dbReference type="Proteomes" id="UP000757900"/>
    </source>
</evidence>
<dbReference type="InterPro" id="IPR018476">
    <property type="entry name" value="GlyceroP-diester-Pdiesterase_M"/>
</dbReference>
<dbReference type="InterPro" id="IPR017946">
    <property type="entry name" value="PLC-like_Pdiesterase_TIM-brl"/>
</dbReference>
<comment type="caution">
    <text evidence="3">The sequence shown here is derived from an EMBL/GenBank/DDBJ whole genome shotgun (WGS) entry which is preliminary data.</text>
</comment>
<dbReference type="GO" id="GO:0006629">
    <property type="term" value="P:lipid metabolic process"/>
    <property type="evidence" value="ECO:0007669"/>
    <property type="project" value="InterPro"/>
</dbReference>
<dbReference type="Pfam" id="PF03009">
    <property type="entry name" value="GDPD"/>
    <property type="match status" value="1"/>
</dbReference>
<dbReference type="PANTHER" id="PTHR46211">
    <property type="entry name" value="GLYCEROPHOSPHORYL DIESTER PHOSPHODIESTERASE"/>
    <property type="match status" value="1"/>
</dbReference>
<feature type="transmembrane region" description="Helical" evidence="1">
    <location>
        <begin position="12"/>
        <end position="34"/>
    </location>
</feature>
<reference evidence="3" key="1">
    <citation type="submission" date="2020-04" db="EMBL/GenBank/DDBJ databases">
        <title>Deep metagenomics examines the oral microbiome during advanced dental caries in children, revealing novel taxa and co-occurrences with host molecules.</title>
        <authorList>
            <person name="Baker J.L."/>
            <person name="Morton J.T."/>
            <person name="Dinis M."/>
            <person name="Alvarez R."/>
            <person name="Tran N.C."/>
            <person name="Knight R."/>
            <person name="Edlund A."/>
        </authorList>
    </citation>
    <scope>NUCLEOTIDE SEQUENCE</scope>
    <source>
        <strain evidence="3">JCVI_23_bin.16</strain>
    </source>
</reference>
<feature type="domain" description="GP-PDE" evidence="2">
    <location>
        <begin position="340"/>
        <end position="568"/>
    </location>
</feature>
<dbReference type="GO" id="GO:0008081">
    <property type="term" value="F:phosphoric diester hydrolase activity"/>
    <property type="evidence" value="ECO:0007669"/>
    <property type="project" value="InterPro"/>
</dbReference>
<evidence type="ECO:0000259" key="2">
    <source>
        <dbReference type="PROSITE" id="PS51704"/>
    </source>
</evidence>
<evidence type="ECO:0000313" key="3">
    <source>
        <dbReference type="EMBL" id="MBF0935127.1"/>
    </source>
</evidence>
<accession>A0A929MPT0</accession>
<evidence type="ECO:0000256" key="1">
    <source>
        <dbReference type="SAM" id="Phobius"/>
    </source>
</evidence>
<dbReference type="CDD" id="cd08579">
    <property type="entry name" value="GDPD_memb_like"/>
    <property type="match status" value="1"/>
</dbReference>
<dbReference type="Proteomes" id="UP000757900">
    <property type="component" value="Unassembled WGS sequence"/>
</dbReference>
<gene>
    <name evidence="3" type="ORF">HXK00_05730</name>
</gene>
<feature type="transmembrane region" description="Helical" evidence="1">
    <location>
        <begin position="167"/>
        <end position="186"/>
    </location>
</feature>
<dbReference type="AlphaFoldDB" id="A0A929MPT0"/>
<dbReference type="SUPFAM" id="SSF51695">
    <property type="entry name" value="PLC-like phosphodiesterases"/>
    <property type="match status" value="1"/>
</dbReference>
<sequence length="589" mass="67127">MQQTMRHSLKQLFLLLFRHLLSFVTIAAILQITISYLGGYLLKLIFRLALILGNQTHLDLNNVSYLMRQPDSLLAFLLFALCFAALFFIELSVLIYVIYARQLKKEISYGAVIRQALGRLRHLFGLSFFYFLGYIAITIPISGLVMQSSLTNGLRIPDFITGEFLKTWQGTVLVALLAILLFYLNLRLIYAMPLMMIKDQSFVKSLRESWQMTQVKKWKLLLTFAIFGFVLGLISVGLISVFIEAAMALDPSGNSFIVEALLLSILKFIAFTVIILSKVGTLIILVDQVVAPELTDSLVLIEPRHRRHRRRIFLLVFSLIFFKIGENAFLLASQTYQSQQAIIGHRGYVEKGVENTIQALEAAAENGATMVELDIQMTKDQRLVVMHDSNLQRLAGINREVWDMTYDELVGLTLSQGDYQSQLPSFEQFVKRAQELDIDLLIELKPHGKEPDNYAQLIVEKLQELGISGRYPVMSLNHEAIDAIESLNPAIKTGYVIPLQFGPFAKNEVDFYVLEAFSYTSELASQAHQEGKELYVWTVNDEEEIQSFLYRPVDGIITDKLETLKEIQYGISDHQTYFERVEQLMAPQF</sequence>
<keyword evidence="1" id="KW-0472">Membrane</keyword>
<name>A0A929MPT0_ABIDE</name>
<keyword evidence="1" id="KW-0812">Transmembrane</keyword>
<protein>
    <submittedName>
        <fullName evidence="3">Glycerophosphodiester phosphodiesterase</fullName>
    </submittedName>
</protein>
<dbReference type="EMBL" id="JABZFV010000136">
    <property type="protein sequence ID" value="MBF0935127.1"/>
    <property type="molecule type" value="Genomic_DNA"/>
</dbReference>
<feature type="transmembrane region" description="Helical" evidence="1">
    <location>
        <begin position="73"/>
        <end position="99"/>
    </location>
</feature>